<dbReference type="RefSeq" id="WP_150022708.1">
    <property type="nucleotide sequence ID" value="NZ_VWOJ01000002.1"/>
</dbReference>
<gene>
    <name evidence="2" type="ORF">F1654_06435</name>
</gene>
<evidence type="ECO:0000313" key="2">
    <source>
        <dbReference type="EMBL" id="KAA5803440.1"/>
    </source>
</evidence>
<accession>A0A5M6ZGK9</accession>
<keyword evidence="3" id="KW-1185">Reference proteome</keyword>
<feature type="region of interest" description="Disordered" evidence="1">
    <location>
        <begin position="46"/>
        <end position="66"/>
    </location>
</feature>
<dbReference type="AlphaFoldDB" id="A0A5M6ZGK9"/>
<dbReference type="Proteomes" id="UP000325122">
    <property type="component" value="Unassembled WGS sequence"/>
</dbReference>
<evidence type="ECO:0000256" key="1">
    <source>
        <dbReference type="SAM" id="MobiDB-lite"/>
    </source>
</evidence>
<dbReference type="Pfam" id="PF12441">
    <property type="entry name" value="CopG_antitoxin"/>
    <property type="match status" value="1"/>
</dbReference>
<evidence type="ECO:0000313" key="3">
    <source>
        <dbReference type="Proteomes" id="UP000325122"/>
    </source>
</evidence>
<reference evidence="2 3" key="1">
    <citation type="submission" date="2019-09" db="EMBL/GenBank/DDBJ databases">
        <authorList>
            <person name="Kevbrin V."/>
            <person name="Grouzdev D.S."/>
        </authorList>
    </citation>
    <scope>NUCLEOTIDE SEQUENCE [LARGE SCALE GENOMIC DNA]</scope>
    <source>
        <strain evidence="2 3">G-192</strain>
    </source>
</reference>
<organism evidence="2 3">
    <name type="scientific">Alkalicaulis satelles</name>
    <dbReference type="NCBI Taxonomy" id="2609175"/>
    <lineage>
        <taxon>Bacteria</taxon>
        <taxon>Pseudomonadati</taxon>
        <taxon>Pseudomonadota</taxon>
        <taxon>Alphaproteobacteria</taxon>
        <taxon>Maricaulales</taxon>
        <taxon>Maricaulaceae</taxon>
        <taxon>Alkalicaulis</taxon>
    </lineage>
</organism>
<proteinExistence type="predicted"/>
<dbReference type="InterPro" id="IPR022148">
    <property type="entry name" value="CopG_antitoxin"/>
</dbReference>
<sequence length="66" mass="7277">MSKKPETVPVFASEAEERAWRESHDSADYVDWSKAEPVRIANLKPGAASIPAPQKRALGADKIERS</sequence>
<name>A0A5M6ZGK9_9PROT</name>
<comment type="caution">
    <text evidence="2">The sequence shown here is derived from an EMBL/GenBank/DDBJ whole genome shotgun (WGS) entry which is preliminary data.</text>
</comment>
<protein>
    <submittedName>
        <fullName evidence="2">Uncharacterized protein</fullName>
    </submittedName>
</protein>
<dbReference type="EMBL" id="VWOJ01000002">
    <property type="protein sequence ID" value="KAA5803440.1"/>
    <property type="molecule type" value="Genomic_DNA"/>
</dbReference>